<accession>A0A3P8WU92</accession>
<dbReference type="InterPro" id="IPR001005">
    <property type="entry name" value="SANT/Myb"/>
</dbReference>
<keyword evidence="11" id="KW-1185">Reference proteome</keyword>
<evidence type="ECO:0000313" key="11">
    <source>
        <dbReference type="Proteomes" id="UP000265120"/>
    </source>
</evidence>
<dbReference type="SMART" id="SM01189">
    <property type="entry name" value="ELM2"/>
    <property type="match status" value="1"/>
</dbReference>
<comment type="subcellular location">
    <subcellularLocation>
        <location evidence="1">Nucleus</location>
    </subcellularLocation>
</comment>
<sequence length="992" mass="109088">MEDLSCTFSNLHHHHSHPSFHQNLADLQSAELGYQPAMESLEQCVSRGEDTASTASFPTLSSSSGVRRRSSADDRGFHTPSVTSVDGDVSMRGHPDRNGSFGGHYADVWFGACKKEKDWDVFQSCESPVDGLHDTRDGYSITNGGSYSLNYGTRDALRRKLSGNDYSYSQVSGDAKRETFHQTDANLNHCSNSKGSAGTFSDCSGDYCRRNSRGSDYYVEPEEDYSANCGSGKERNQAADVDVQWLNVSHLSRTEGRSRREGDPGPPPIHSSIGTYTQKLDSFSEAFLSQRKRRFPVISSGESSEQSWKSGPGNGEIPMAVKSRYNCGFDSHSYSPSSFYSSSGHVSLPSFPSPPSSSHIMSSVLSPPPTPHPPPSHSPPKMDSPISFGGNGHPLAQEEESFSTLQFFNTHLQALPPVVSSGMLWKFPLLPHCFPQSPGDPGSNENNMRSPHDVDYVQHDILQSPDSLLTSSTHQMSSHIQPTVLSPMNTSLRMSCPPLPLQSPPPHLLSLHSDAAEKTAPYTVTQKVKNGQATPNQSQPQQQSATSIYTGTPFPSVIHSNRGQKRGHYTPRPLLNPLRQGTGLFSSLSLPRHEDDYTAFDAEEEECGVTPCVNVGHQFQAELPPPRLVESDVSVIDVPVQESSREQLLWKPWEELEESHNLHNQVEKLMSLCSSSCLPGGGSNTELALHCLHSCHGDMMATLEMLLFRQPSPAGDYHYAGSDFWTDTEKSVFSEALKSNGKDFSHIQKRVRTKTVSQCIEFYYLSRKLLDKQKKLREENVDKELGQQKSVTPVCQPVDRQFTLVEAGSVPPLASFFPCKICGKMFYKIKSRNAHMKIHRQPQEDWTNRRLQHQLLSQRLSLSCSTNLLPPSGGHLLPPEVPALTFSSASLSDTSSNTSNTGNIITNGGTAALSNVNVLDPSTAITYTNMIPTIHGITTIDASDSNQRDPHSVPPFQQSWVSFGHSSGPVAFEYNTEVKAVTVGEEESIGWQ</sequence>
<dbReference type="GO" id="GO:0008270">
    <property type="term" value="F:zinc ion binding"/>
    <property type="evidence" value="ECO:0007669"/>
    <property type="project" value="UniProtKB-KW"/>
</dbReference>
<evidence type="ECO:0000256" key="4">
    <source>
        <dbReference type="ARBA" id="ARBA00023242"/>
    </source>
</evidence>
<evidence type="ECO:0000256" key="5">
    <source>
        <dbReference type="PROSITE-ProRule" id="PRU00042"/>
    </source>
</evidence>
<dbReference type="Gene3D" id="1.10.10.60">
    <property type="entry name" value="Homeodomain-like"/>
    <property type="match status" value="1"/>
</dbReference>
<dbReference type="RefSeq" id="XP_016886703.1">
    <property type="nucleotide sequence ID" value="XM_017031214.2"/>
</dbReference>
<evidence type="ECO:0000256" key="2">
    <source>
        <dbReference type="ARBA" id="ARBA00023015"/>
    </source>
</evidence>
<dbReference type="OrthoDB" id="10258692at2759"/>
<dbReference type="GO" id="GO:0000118">
    <property type="term" value="C:histone deacetylase complex"/>
    <property type="evidence" value="ECO:0007669"/>
    <property type="project" value="TreeGrafter"/>
</dbReference>
<dbReference type="Ensembl" id="ENSCSET00000028592.1">
    <property type="protein sequence ID" value="ENSCSEP00000028214.1"/>
    <property type="gene ID" value="ENSCSEG00000018030.1"/>
</dbReference>
<dbReference type="GO" id="GO:0005667">
    <property type="term" value="C:transcription regulator complex"/>
    <property type="evidence" value="ECO:0007669"/>
    <property type="project" value="TreeGrafter"/>
</dbReference>
<evidence type="ECO:0000259" key="9">
    <source>
        <dbReference type="PROSITE" id="PS51293"/>
    </source>
</evidence>
<feature type="domain" description="ELM2" evidence="8">
    <location>
        <begin position="611"/>
        <end position="710"/>
    </location>
</feature>
<dbReference type="InterPro" id="IPR000949">
    <property type="entry name" value="ELM2_dom"/>
</dbReference>
<reference evidence="10 11" key="1">
    <citation type="journal article" date="2014" name="Nat. Genet.">
        <title>Whole-genome sequence of a flatfish provides insights into ZW sex chromosome evolution and adaptation to a benthic lifestyle.</title>
        <authorList>
            <person name="Chen S."/>
            <person name="Zhang G."/>
            <person name="Shao C."/>
            <person name="Huang Q."/>
            <person name="Liu G."/>
            <person name="Zhang P."/>
            <person name="Song W."/>
            <person name="An N."/>
            <person name="Chalopin D."/>
            <person name="Volff J.N."/>
            <person name="Hong Y."/>
            <person name="Li Q."/>
            <person name="Sha Z."/>
            <person name="Zhou H."/>
            <person name="Xie M."/>
            <person name="Yu Q."/>
            <person name="Liu Y."/>
            <person name="Xiang H."/>
            <person name="Wang N."/>
            <person name="Wu K."/>
            <person name="Yang C."/>
            <person name="Zhou Q."/>
            <person name="Liao X."/>
            <person name="Yang L."/>
            <person name="Hu Q."/>
            <person name="Zhang J."/>
            <person name="Meng L."/>
            <person name="Jin L."/>
            <person name="Tian Y."/>
            <person name="Lian J."/>
            <person name="Yang J."/>
            <person name="Miao G."/>
            <person name="Liu S."/>
            <person name="Liang Z."/>
            <person name="Yan F."/>
            <person name="Li Y."/>
            <person name="Sun B."/>
            <person name="Zhang H."/>
            <person name="Zhang J."/>
            <person name="Zhu Y."/>
            <person name="Du M."/>
            <person name="Zhao Y."/>
            <person name="Schartl M."/>
            <person name="Tang Q."/>
            <person name="Wang J."/>
        </authorList>
    </citation>
    <scope>NUCLEOTIDE SEQUENCE</scope>
</reference>
<keyword evidence="5" id="KW-0479">Metal-binding</keyword>
<name>A0A3P8WU92_CYNSE</name>
<dbReference type="InterPro" id="IPR013087">
    <property type="entry name" value="Znf_C2H2_type"/>
</dbReference>
<dbReference type="OMA" id="LPFHQSW"/>
<feature type="domain" description="SANT" evidence="9">
    <location>
        <begin position="720"/>
        <end position="771"/>
    </location>
</feature>
<dbReference type="SMART" id="SM00717">
    <property type="entry name" value="SANT"/>
    <property type="match status" value="1"/>
</dbReference>
<proteinExistence type="predicted"/>
<feature type="compositionally biased region" description="Basic and acidic residues" evidence="6">
    <location>
        <begin position="252"/>
        <end position="263"/>
    </location>
</feature>
<keyword evidence="5" id="KW-0863">Zinc-finger</keyword>
<dbReference type="AlphaFoldDB" id="A0A3P8WU92"/>
<evidence type="ECO:0000256" key="1">
    <source>
        <dbReference type="ARBA" id="ARBA00004123"/>
    </source>
</evidence>
<keyword evidence="5" id="KW-0862">Zinc</keyword>
<keyword evidence="3" id="KW-0804">Transcription</keyword>
<feature type="region of interest" description="Disordered" evidence="6">
    <location>
        <begin position="251"/>
        <end position="276"/>
    </location>
</feature>
<dbReference type="STRING" id="244447.ENSCSEP00000028220"/>
<keyword evidence="2" id="KW-0805">Transcription regulation</keyword>
<reference evidence="10" key="2">
    <citation type="submission" date="2025-05" db="UniProtKB">
        <authorList>
            <consortium name="Ensembl"/>
        </authorList>
    </citation>
    <scope>IDENTIFICATION</scope>
</reference>
<dbReference type="RefSeq" id="XP_024916978.1">
    <property type="nucleotide sequence ID" value="XM_025061210.1"/>
</dbReference>
<dbReference type="GO" id="GO:0006357">
    <property type="term" value="P:regulation of transcription by RNA polymerase II"/>
    <property type="evidence" value="ECO:0007669"/>
    <property type="project" value="TreeGrafter"/>
</dbReference>
<evidence type="ECO:0000259" key="8">
    <source>
        <dbReference type="PROSITE" id="PS51156"/>
    </source>
</evidence>
<feature type="compositionally biased region" description="Low complexity" evidence="6">
    <location>
        <begin position="350"/>
        <end position="365"/>
    </location>
</feature>
<dbReference type="Ensembl" id="ENSCSET00000028597.1">
    <property type="protein sequence ID" value="ENSCSEP00000028220.1"/>
    <property type="gene ID" value="ENSCSEG00000018030.1"/>
</dbReference>
<evidence type="ECO:0000259" key="7">
    <source>
        <dbReference type="PROSITE" id="PS50157"/>
    </source>
</evidence>
<dbReference type="KEGG" id="csem:103385106"/>
<dbReference type="InterPro" id="IPR017884">
    <property type="entry name" value="SANT_dom"/>
</dbReference>
<feature type="region of interest" description="Disordered" evidence="6">
    <location>
        <begin position="350"/>
        <end position="396"/>
    </location>
</feature>
<dbReference type="GeneTree" id="ENSGT00940000160303"/>
<dbReference type="GeneID" id="103385106"/>
<feature type="compositionally biased region" description="Pro residues" evidence="6">
    <location>
        <begin position="366"/>
        <end position="378"/>
    </location>
</feature>
<evidence type="ECO:0000313" key="10">
    <source>
        <dbReference type="Ensembl" id="ENSCSEP00000028220.1"/>
    </source>
</evidence>
<dbReference type="RefSeq" id="XP_024916980.1">
    <property type="nucleotide sequence ID" value="XM_025061212.1"/>
</dbReference>
<dbReference type="PANTHER" id="PTHR16089">
    <property type="entry name" value="REST COREPRESSOR COREST PROTEIN-RELATED"/>
    <property type="match status" value="1"/>
</dbReference>
<feature type="compositionally biased region" description="Low complexity" evidence="6">
    <location>
        <begin position="51"/>
        <end position="65"/>
    </location>
</feature>
<dbReference type="Pfam" id="PF01448">
    <property type="entry name" value="ELM2"/>
    <property type="match status" value="1"/>
</dbReference>
<feature type="domain" description="C2H2-type" evidence="7">
    <location>
        <begin position="817"/>
        <end position="844"/>
    </location>
</feature>
<organism evidence="10 11">
    <name type="scientific">Cynoglossus semilaevis</name>
    <name type="common">Tongue sole</name>
    <dbReference type="NCBI Taxonomy" id="244447"/>
    <lineage>
        <taxon>Eukaryota</taxon>
        <taxon>Metazoa</taxon>
        <taxon>Chordata</taxon>
        <taxon>Craniata</taxon>
        <taxon>Vertebrata</taxon>
        <taxon>Euteleostomi</taxon>
        <taxon>Actinopterygii</taxon>
        <taxon>Neopterygii</taxon>
        <taxon>Teleostei</taxon>
        <taxon>Neoteleostei</taxon>
        <taxon>Acanthomorphata</taxon>
        <taxon>Carangaria</taxon>
        <taxon>Pleuronectiformes</taxon>
        <taxon>Pleuronectoidei</taxon>
        <taxon>Cynoglossidae</taxon>
        <taxon>Cynoglossinae</taxon>
        <taxon>Cynoglossus</taxon>
    </lineage>
</organism>
<dbReference type="PROSITE" id="PS00028">
    <property type="entry name" value="ZINC_FINGER_C2H2_1"/>
    <property type="match status" value="1"/>
</dbReference>
<dbReference type="InterPro" id="IPR051066">
    <property type="entry name" value="Trans_reg/Corepressor"/>
</dbReference>
<dbReference type="SUPFAM" id="SSF46689">
    <property type="entry name" value="Homeodomain-like"/>
    <property type="match status" value="1"/>
</dbReference>
<evidence type="ECO:0000256" key="3">
    <source>
        <dbReference type="ARBA" id="ARBA00023163"/>
    </source>
</evidence>
<dbReference type="PROSITE" id="PS51293">
    <property type="entry name" value="SANT"/>
    <property type="match status" value="1"/>
</dbReference>
<protein>
    <submittedName>
        <fullName evidence="10">Uncharacterized LOC103385106</fullName>
    </submittedName>
</protein>
<evidence type="ECO:0000256" key="6">
    <source>
        <dbReference type="SAM" id="MobiDB-lite"/>
    </source>
</evidence>
<feature type="compositionally biased region" description="Low complexity" evidence="6">
    <location>
        <begin position="532"/>
        <end position="546"/>
    </location>
</feature>
<dbReference type="Proteomes" id="UP000265120">
    <property type="component" value="Chromosome 1"/>
</dbReference>
<dbReference type="PROSITE" id="PS51156">
    <property type="entry name" value="ELM2"/>
    <property type="match status" value="1"/>
</dbReference>
<dbReference type="PROSITE" id="PS50157">
    <property type="entry name" value="ZINC_FINGER_C2H2_2"/>
    <property type="match status" value="1"/>
</dbReference>
<dbReference type="GO" id="GO:0003714">
    <property type="term" value="F:transcription corepressor activity"/>
    <property type="evidence" value="ECO:0007669"/>
    <property type="project" value="TreeGrafter"/>
</dbReference>
<dbReference type="PANTHER" id="PTHR16089:SF43">
    <property type="match status" value="1"/>
</dbReference>
<dbReference type="InterPro" id="IPR009057">
    <property type="entry name" value="Homeodomain-like_sf"/>
</dbReference>
<keyword evidence="4" id="KW-0539">Nucleus</keyword>
<feature type="region of interest" description="Disordered" evidence="6">
    <location>
        <begin position="43"/>
        <end position="97"/>
    </location>
</feature>
<feature type="region of interest" description="Disordered" evidence="6">
    <location>
        <begin position="530"/>
        <end position="578"/>
    </location>
</feature>